<dbReference type="AlphaFoldDB" id="A0A1X2IW42"/>
<feature type="chain" id="PRO_5012552658" description="Yeast cell wall synthesis Kre9/Knh1-like N-terminal domain-containing protein" evidence="4">
    <location>
        <begin position="21"/>
        <end position="278"/>
    </location>
</feature>
<dbReference type="STRING" id="90262.A0A1X2IW42"/>
<dbReference type="PANTHER" id="PTHR40633:SF1">
    <property type="entry name" value="GPI ANCHORED SERINE-THREONINE RICH PROTEIN (AFU_ORTHOLOGUE AFUA_1G03630)"/>
    <property type="match status" value="1"/>
</dbReference>
<evidence type="ECO:0000313" key="7">
    <source>
        <dbReference type="Proteomes" id="UP000193560"/>
    </source>
</evidence>
<dbReference type="Pfam" id="PF10342">
    <property type="entry name" value="Kre9_KNH"/>
    <property type="match status" value="1"/>
</dbReference>
<evidence type="ECO:0000256" key="3">
    <source>
        <dbReference type="SAM" id="Phobius"/>
    </source>
</evidence>
<keyword evidence="3" id="KW-1133">Transmembrane helix</keyword>
<dbReference type="Proteomes" id="UP000193560">
    <property type="component" value="Unassembled WGS sequence"/>
</dbReference>
<feature type="compositionally biased region" description="Polar residues" evidence="2">
    <location>
        <begin position="181"/>
        <end position="227"/>
    </location>
</feature>
<proteinExistence type="predicted"/>
<keyword evidence="3" id="KW-0812">Transmembrane</keyword>
<dbReference type="PANTHER" id="PTHR40633">
    <property type="entry name" value="MATRIX PROTEIN, PUTATIVE (AFU_ORTHOLOGUE AFUA_8G05410)-RELATED"/>
    <property type="match status" value="1"/>
</dbReference>
<keyword evidence="1 4" id="KW-0732">Signal</keyword>
<evidence type="ECO:0000256" key="1">
    <source>
        <dbReference type="ARBA" id="ARBA00022729"/>
    </source>
</evidence>
<organism evidence="6 7">
    <name type="scientific">Absidia repens</name>
    <dbReference type="NCBI Taxonomy" id="90262"/>
    <lineage>
        <taxon>Eukaryota</taxon>
        <taxon>Fungi</taxon>
        <taxon>Fungi incertae sedis</taxon>
        <taxon>Mucoromycota</taxon>
        <taxon>Mucoromycotina</taxon>
        <taxon>Mucoromycetes</taxon>
        <taxon>Mucorales</taxon>
        <taxon>Cunninghamellaceae</taxon>
        <taxon>Absidia</taxon>
    </lineage>
</organism>
<keyword evidence="7" id="KW-1185">Reference proteome</keyword>
<feature type="compositionally biased region" description="Basic and acidic residues" evidence="2">
    <location>
        <begin position="148"/>
        <end position="176"/>
    </location>
</feature>
<evidence type="ECO:0000259" key="5">
    <source>
        <dbReference type="Pfam" id="PF10342"/>
    </source>
</evidence>
<evidence type="ECO:0000256" key="2">
    <source>
        <dbReference type="SAM" id="MobiDB-lite"/>
    </source>
</evidence>
<protein>
    <recommendedName>
        <fullName evidence="5">Yeast cell wall synthesis Kre9/Knh1-like N-terminal domain-containing protein</fullName>
    </recommendedName>
</protein>
<keyword evidence="3" id="KW-0472">Membrane</keyword>
<reference evidence="6 7" key="1">
    <citation type="submission" date="2016-07" db="EMBL/GenBank/DDBJ databases">
        <title>Pervasive Adenine N6-methylation of Active Genes in Fungi.</title>
        <authorList>
            <consortium name="DOE Joint Genome Institute"/>
            <person name="Mondo S.J."/>
            <person name="Dannebaum R.O."/>
            <person name="Kuo R.C."/>
            <person name="Labutti K."/>
            <person name="Haridas S."/>
            <person name="Kuo A."/>
            <person name="Salamov A."/>
            <person name="Ahrendt S.R."/>
            <person name="Lipzen A."/>
            <person name="Sullivan W."/>
            <person name="Andreopoulos W.B."/>
            <person name="Clum A."/>
            <person name="Lindquist E."/>
            <person name="Daum C."/>
            <person name="Ramamoorthy G.K."/>
            <person name="Gryganskyi A."/>
            <person name="Culley D."/>
            <person name="Magnuson J.K."/>
            <person name="James T.Y."/>
            <person name="O'Malley M.A."/>
            <person name="Stajich J.E."/>
            <person name="Spatafora J.W."/>
            <person name="Visel A."/>
            <person name="Grigoriev I.V."/>
        </authorList>
    </citation>
    <scope>NUCLEOTIDE SEQUENCE [LARGE SCALE GENOMIC DNA]</scope>
    <source>
        <strain evidence="6 7">NRRL 1336</strain>
    </source>
</reference>
<evidence type="ECO:0000256" key="4">
    <source>
        <dbReference type="SAM" id="SignalP"/>
    </source>
</evidence>
<feature type="transmembrane region" description="Helical" evidence="3">
    <location>
        <begin position="260"/>
        <end position="277"/>
    </location>
</feature>
<dbReference type="EMBL" id="MCGE01000004">
    <property type="protein sequence ID" value="ORZ22431.1"/>
    <property type="molecule type" value="Genomic_DNA"/>
</dbReference>
<name>A0A1X2IW42_9FUNG</name>
<feature type="domain" description="Yeast cell wall synthesis Kre9/Knh1-like N-terminal" evidence="5">
    <location>
        <begin position="31"/>
        <end position="119"/>
    </location>
</feature>
<dbReference type="InterPro" id="IPR052982">
    <property type="entry name" value="SRP1/TIP1-like"/>
</dbReference>
<evidence type="ECO:0000313" key="6">
    <source>
        <dbReference type="EMBL" id="ORZ22431.1"/>
    </source>
</evidence>
<dbReference type="OrthoDB" id="5564519at2759"/>
<feature type="compositionally biased region" description="Basic and acidic residues" evidence="2">
    <location>
        <begin position="236"/>
        <end position="247"/>
    </location>
</feature>
<dbReference type="InterPro" id="IPR018466">
    <property type="entry name" value="Kre9/Knh1-like_N"/>
</dbReference>
<sequence>MKSTFITLAAVASFVGYSNGAVVFKDPWAGSKTWRAGEKADIKWTSGSTDADKLCDIQMLNGDTSNSNIVATVTNPNQPVKCGVNEFEIVPLNDFKTGKYWLRIGQAKANTWTYSGAFTFEGKGTALPLKLADGSSSEYPTAEAPKGNNEKTKKERKKEEKNEKKKEEKKERKESAPRLASQGSSSVGGAKATGSTMSSKSGAATNGVDSSKSSFLSAPTNKSSGSKGSAPPTVMKDSKNNEHDKKTNSAATSDILRNNLVSHAIVIGLASFAAYALA</sequence>
<feature type="signal peptide" evidence="4">
    <location>
        <begin position="1"/>
        <end position="20"/>
    </location>
</feature>
<accession>A0A1X2IW42</accession>
<comment type="caution">
    <text evidence="6">The sequence shown here is derived from an EMBL/GenBank/DDBJ whole genome shotgun (WGS) entry which is preliminary data.</text>
</comment>
<gene>
    <name evidence="6" type="ORF">BCR42DRAFT_433762</name>
</gene>
<feature type="region of interest" description="Disordered" evidence="2">
    <location>
        <begin position="134"/>
        <end position="253"/>
    </location>
</feature>